<keyword evidence="2" id="KW-1185">Reference proteome</keyword>
<dbReference type="STRING" id="452652.KSE_08740"/>
<accession>E4N680</accession>
<gene>
    <name evidence="1" type="ordered locus">KSE_08740</name>
</gene>
<dbReference type="RefSeq" id="WP_014134030.1">
    <property type="nucleotide sequence ID" value="NC_016109.1"/>
</dbReference>
<sequence>MIDSTTAYTAEEAAQLIGFGLRPRYHPTQDTDYQDLVRRHREDEGFQLLTTRIAAGLGLRVVKVSPETGVVLASTEGSVFEIRMEDYSRSVAAQKPNERVLHGIIHLAVAALVYPRPADLADDEYTGRVTARVVDQTVREICRKLKARSEQVEHSLDAPTDTPELERAWRAYSRRPPVSSTKDKRASLNSTTSIIGRVLKFLTEQGLLVELAEVDGEIVYRSTPRYTVQIRELASTSAFQELLNLEVVPAITEPEGTLRIGTLPDTTIDSSAQVTTDV</sequence>
<dbReference type="PATRIC" id="fig|452652.3.peg.861"/>
<evidence type="ECO:0000313" key="1">
    <source>
        <dbReference type="EMBL" id="BAJ26711.1"/>
    </source>
</evidence>
<evidence type="ECO:0000313" key="2">
    <source>
        <dbReference type="Proteomes" id="UP000007076"/>
    </source>
</evidence>
<dbReference type="Proteomes" id="UP000007076">
    <property type="component" value="Chromosome"/>
</dbReference>
<dbReference type="KEGG" id="ksk:KSE_08740"/>
<dbReference type="eggNOG" id="ENOG502ZKIU">
    <property type="taxonomic scope" value="Bacteria"/>
</dbReference>
<dbReference type="EMBL" id="AP010968">
    <property type="protein sequence ID" value="BAJ26711.1"/>
    <property type="molecule type" value="Genomic_DNA"/>
</dbReference>
<name>E4N680_KITSK</name>
<reference evidence="1 2" key="1">
    <citation type="journal article" date="2010" name="DNA Res.">
        <title>Genome sequence of Kitasatospora setae NBRC 14216T: an evolutionary snapshot of the family Streptomycetaceae.</title>
        <authorList>
            <person name="Ichikawa N."/>
            <person name="Oguchi A."/>
            <person name="Ikeda H."/>
            <person name="Ishikawa J."/>
            <person name="Kitani S."/>
            <person name="Watanabe Y."/>
            <person name="Nakamura S."/>
            <person name="Katano Y."/>
            <person name="Kishi E."/>
            <person name="Sasagawa M."/>
            <person name="Ankai A."/>
            <person name="Fukui S."/>
            <person name="Hashimoto Y."/>
            <person name="Kamata S."/>
            <person name="Otoguro M."/>
            <person name="Tanikawa S."/>
            <person name="Nihira T."/>
            <person name="Horinouchi S."/>
            <person name="Ohnishi Y."/>
            <person name="Hayakawa M."/>
            <person name="Kuzuyama T."/>
            <person name="Arisawa A."/>
            <person name="Nomoto F."/>
            <person name="Miura H."/>
            <person name="Takahashi Y."/>
            <person name="Fujita N."/>
        </authorList>
    </citation>
    <scope>NUCLEOTIDE SEQUENCE [LARGE SCALE GENOMIC DNA]</scope>
    <source>
        <strain evidence="2">ATCC 33774 / DSM 43861 / JCM 3304 / KCC A-0304 / NBRC 14216 / KM-6054</strain>
    </source>
</reference>
<protein>
    <submittedName>
        <fullName evidence="1">Uncharacterized protein</fullName>
    </submittedName>
</protein>
<dbReference type="AlphaFoldDB" id="E4N680"/>
<proteinExistence type="predicted"/>
<dbReference type="HOGENOM" id="CLU_072537_0_0_11"/>
<organism evidence="1 2">
    <name type="scientific">Kitasatospora setae (strain ATCC 33774 / DSM 43861 / JCM 3304 / KCC A-0304 / NBRC 14216 / KM-6054)</name>
    <name type="common">Streptomyces setae</name>
    <dbReference type="NCBI Taxonomy" id="452652"/>
    <lineage>
        <taxon>Bacteria</taxon>
        <taxon>Bacillati</taxon>
        <taxon>Actinomycetota</taxon>
        <taxon>Actinomycetes</taxon>
        <taxon>Kitasatosporales</taxon>
        <taxon>Streptomycetaceae</taxon>
        <taxon>Kitasatospora</taxon>
    </lineage>
</organism>